<name>A0A7X6KXV0_9CELL</name>
<keyword evidence="1" id="KW-1133">Transmembrane helix</keyword>
<keyword evidence="1" id="KW-0812">Transmembrane</keyword>
<gene>
    <name evidence="2" type="ORF">HGA03_15720</name>
</gene>
<feature type="transmembrane region" description="Helical" evidence="1">
    <location>
        <begin position="153"/>
        <end position="170"/>
    </location>
</feature>
<keyword evidence="3" id="KW-1185">Reference proteome</keyword>
<accession>A0A7X6KXV0</accession>
<evidence type="ECO:0000313" key="2">
    <source>
        <dbReference type="EMBL" id="NKY24118.1"/>
    </source>
</evidence>
<keyword evidence="1" id="KW-0472">Membrane</keyword>
<dbReference type="Proteomes" id="UP000581206">
    <property type="component" value="Unassembled WGS sequence"/>
</dbReference>
<proteinExistence type="predicted"/>
<protein>
    <submittedName>
        <fullName evidence="2">DoxX family protein</fullName>
    </submittedName>
</protein>
<dbReference type="AlphaFoldDB" id="A0A7X6KXV0"/>
<feature type="transmembrane region" description="Helical" evidence="1">
    <location>
        <begin position="100"/>
        <end position="133"/>
    </location>
</feature>
<organism evidence="2 3">
    <name type="scientific">Cellulomonas denverensis</name>
    <dbReference type="NCBI Taxonomy" id="264297"/>
    <lineage>
        <taxon>Bacteria</taxon>
        <taxon>Bacillati</taxon>
        <taxon>Actinomycetota</taxon>
        <taxon>Actinomycetes</taxon>
        <taxon>Micrococcales</taxon>
        <taxon>Cellulomonadaceae</taxon>
        <taxon>Cellulomonas</taxon>
    </lineage>
</organism>
<comment type="caution">
    <text evidence="2">The sequence shown here is derived from an EMBL/GenBank/DDBJ whole genome shotgun (WGS) entry which is preliminary data.</text>
</comment>
<sequence>MTATTAPSAAATAAAAPAIRTQEDVILSVPVRRTLAVLRYATGFIFLWAFLDKTFGLNFSTASADAWIHGGKPSQGFLTFAATGPLQGFFNGIASPASDVLFMLGMLAIGLAVMLGIGTRVAAVSGTLVMAMMWLAEWPVGASGSGTNPFVDYHVIYAIALILFAYAYAGETWGLGKWWRNLPIVQKYQWLR</sequence>
<dbReference type="EMBL" id="JAAXOX010000012">
    <property type="protein sequence ID" value="NKY24118.1"/>
    <property type="molecule type" value="Genomic_DNA"/>
</dbReference>
<dbReference type="RefSeq" id="WP_168631251.1">
    <property type="nucleotide sequence ID" value="NZ_BONL01000008.1"/>
</dbReference>
<reference evidence="2 3" key="1">
    <citation type="submission" date="2020-04" db="EMBL/GenBank/DDBJ databases">
        <title>MicrobeNet Type strains.</title>
        <authorList>
            <person name="Nicholson A.C."/>
        </authorList>
    </citation>
    <scope>NUCLEOTIDE SEQUENCE [LARGE SCALE GENOMIC DNA]</scope>
    <source>
        <strain evidence="2 3">ATCC BAA-788</strain>
    </source>
</reference>
<evidence type="ECO:0000256" key="1">
    <source>
        <dbReference type="SAM" id="Phobius"/>
    </source>
</evidence>
<feature type="transmembrane region" description="Helical" evidence="1">
    <location>
        <begin position="31"/>
        <end position="51"/>
    </location>
</feature>
<evidence type="ECO:0000313" key="3">
    <source>
        <dbReference type="Proteomes" id="UP000581206"/>
    </source>
</evidence>